<evidence type="ECO:0000313" key="4">
    <source>
        <dbReference type="Proteomes" id="UP001526430"/>
    </source>
</evidence>
<feature type="coiled-coil region" evidence="1">
    <location>
        <begin position="151"/>
        <end position="178"/>
    </location>
</feature>
<keyword evidence="4" id="KW-1185">Reference proteome</keyword>
<dbReference type="RefSeq" id="WP_301592485.1">
    <property type="nucleotide sequence ID" value="NZ_JAPFQI010000031.1"/>
</dbReference>
<dbReference type="Proteomes" id="UP001526430">
    <property type="component" value="Unassembled WGS sequence"/>
</dbReference>
<gene>
    <name evidence="3" type="ORF">OF850_22120</name>
</gene>
<feature type="region of interest" description="Disordered" evidence="2">
    <location>
        <begin position="1"/>
        <end position="24"/>
    </location>
</feature>
<reference evidence="3 4" key="1">
    <citation type="submission" date="2022-10" db="EMBL/GenBank/DDBJ databases">
        <title>Roseococcus glaciei nov., sp. nov., isolated from glacier.</title>
        <authorList>
            <person name="Liu Q."/>
            <person name="Xin Y.-H."/>
        </authorList>
    </citation>
    <scope>NUCLEOTIDE SEQUENCE [LARGE SCALE GENOMIC DNA]</scope>
    <source>
        <strain evidence="3 4">MDT2-1-1</strain>
    </source>
</reference>
<evidence type="ECO:0000256" key="2">
    <source>
        <dbReference type="SAM" id="MobiDB-lite"/>
    </source>
</evidence>
<protein>
    <submittedName>
        <fullName evidence="3">Uncharacterized protein</fullName>
    </submittedName>
</protein>
<comment type="caution">
    <text evidence="3">The sequence shown here is derived from an EMBL/GenBank/DDBJ whole genome shotgun (WGS) entry which is preliminary data.</text>
</comment>
<keyword evidence="1" id="KW-0175">Coiled coil</keyword>
<name>A0ABT3P1K3_9PROT</name>
<organism evidence="3 4">
    <name type="scientific">Sabulicella glaciei</name>
    <dbReference type="NCBI Taxonomy" id="2984948"/>
    <lineage>
        <taxon>Bacteria</taxon>
        <taxon>Pseudomonadati</taxon>
        <taxon>Pseudomonadota</taxon>
        <taxon>Alphaproteobacteria</taxon>
        <taxon>Acetobacterales</taxon>
        <taxon>Acetobacteraceae</taxon>
        <taxon>Sabulicella</taxon>
    </lineage>
</organism>
<sequence length="209" mass="23782">MMGVLQKAPRESAHGSRGALAADQPQGWSLPSWAAALIERGIVERRMVFPEDGPSRRVERWEAPLIEDAQTLAKLEEVAGELAAWLEPADRGWLLARVLALLSHFRSDRHAASVEQCIADDWAEDLGEFPAWAIEEAARHWRRTRRFRPQINEMRGLCEEAIRDVREAERRIASIVMRARRAQNPMVSKIETVLRSTFRGSWARVPVSD</sequence>
<proteinExistence type="predicted"/>
<evidence type="ECO:0000313" key="3">
    <source>
        <dbReference type="EMBL" id="MCW8088288.1"/>
    </source>
</evidence>
<dbReference type="EMBL" id="JAPFQI010000031">
    <property type="protein sequence ID" value="MCW8088288.1"/>
    <property type="molecule type" value="Genomic_DNA"/>
</dbReference>
<evidence type="ECO:0000256" key="1">
    <source>
        <dbReference type="SAM" id="Coils"/>
    </source>
</evidence>
<accession>A0ABT3P1K3</accession>